<reference evidence="3" key="1">
    <citation type="submission" date="2016-10" db="EMBL/GenBank/DDBJ databases">
        <authorList>
            <person name="Varghese N."/>
            <person name="Submissions S."/>
        </authorList>
    </citation>
    <scope>NUCLEOTIDE SEQUENCE [LARGE SCALE GENOMIC DNA]</scope>
    <source>
        <strain evidence="3">NRRL B-51270</strain>
    </source>
</reference>
<dbReference type="EMBL" id="LT629736">
    <property type="protein sequence ID" value="SDS89451.1"/>
    <property type="molecule type" value="Genomic_DNA"/>
</dbReference>
<evidence type="ECO:0008006" key="4">
    <source>
        <dbReference type="Google" id="ProtNLM"/>
    </source>
</evidence>
<accession>A0A1H1VYC8</accession>
<feature type="signal peptide" evidence="1">
    <location>
        <begin position="1"/>
        <end position="21"/>
    </location>
</feature>
<feature type="chain" id="PRO_5009263822" description="Copper(I)-binding protein" evidence="1">
    <location>
        <begin position="22"/>
        <end position="164"/>
    </location>
</feature>
<dbReference type="Proteomes" id="UP000243207">
    <property type="component" value="Chromosome I"/>
</dbReference>
<evidence type="ECO:0000313" key="2">
    <source>
        <dbReference type="EMBL" id="SDS89451.1"/>
    </source>
</evidence>
<dbReference type="OrthoDB" id="7011130at2"/>
<evidence type="ECO:0000313" key="3">
    <source>
        <dbReference type="Proteomes" id="UP000243207"/>
    </source>
</evidence>
<sequence>MLIKRITLTTMLLAALGTAGAAEQVRLPHDAFLPPDVYGNRQDRPEQVLIEITSYRLTLGNETIPQAIPGAQGSSAWLFLEGRSLAGGNEVSRAQVNLIDAGGRVLPARLDRSSETLMLYLPAAQLDTLMTLFSRPGPHYVQARFYANGTVWSDIHSGPVAVRR</sequence>
<dbReference type="RefSeq" id="WP_093395065.1">
    <property type="nucleotide sequence ID" value="NZ_LT629736.1"/>
</dbReference>
<organism evidence="2 3">
    <name type="scientific">Halopseudomonas xinjiangensis</name>
    <dbReference type="NCBI Taxonomy" id="487184"/>
    <lineage>
        <taxon>Bacteria</taxon>
        <taxon>Pseudomonadati</taxon>
        <taxon>Pseudomonadota</taxon>
        <taxon>Gammaproteobacteria</taxon>
        <taxon>Pseudomonadales</taxon>
        <taxon>Pseudomonadaceae</taxon>
        <taxon>Halopseudomonas</taxon>
    </lineage>
</organism>
<protein>
    <recommendedName>
        <fullName evidence="4">Copper(I)-binding protein</fullName>
    </recommendedName>
</protein>
<proteinExistence type="predicted"/>
<dbReference type="AlphaFoldDB" id="A0A1H1VYC8"/>
<gene>
    <name evidence="2" type="ORF">SAMN05216421_2420</name>
</gene>
<keyword evidence="3" id="KW-1185">Reference proteome</keyword>
<evidence type="ECO:0000256" key="1">
    <source>
        <dbReference type="SAM" id="SignalP"/>
    </source>
</evidence>
<keyword evidence="1" id="KW-0732">Signal</keyword>
<name>A0A1H1VYC8_9GAMM</name>
<dbReference type="STRING" id="487184.SAMN05216421_2420"/>